<name>A0A2U2DND6_9HYPH</name>
<dbReference type="GO" id="GO:0033214">
    <property type="term" value="P:siderophore-iron import into cell"/>
    <property type="evidence" value="ECO:0007669"/>
    <property type="project" value="TreeGrafter"/>
</dbReference>
<dbReference type="Gene3D" id="1.10.3470.10">
    <property type="entry name" value="ABC transporter involved in vitamin B12 uptake, BtuC"/>
    <property type="match status" value="2"/>
</dbReference>
<feature type="transmembrane region" description="Helical" evidence="8">
    <location>
        <begin position="470"/>
        <end position="490"/>
    </location>
</feature>
<dbReference type="GO" id="GO:0022857">
    <property type="term" value="F:transmembrane transporter activity"/>
    <property type="evidence" value="ECO:0007669"/>
    <property type="project" value="InterPro"/>
</dbReference>
<dbReference type="PANTHER" id="PTHR30472">
    <property type="entry name" value="FERRIC ENTEROBACTIN TRANSPORT SYSTEM PERMEASE PROTEIN"/>
    <property type="match status" value="1"/>
</dbReference>
<feature type="transmembrane region" description="Helical" evidence="8">
    <location>
        <begin position="560"/>
        <end position="589"/>
    </location>
</feature>
<feature type="transmembrane region" description="Helical" evidence="8">
    <location>
        <begin position="338"/>
        <end position="359"/>
    </location>
</feature>
<feature type="transmembrane region" description="Helical" evidence="8">
    <location>
        <begin position="270"/>
        <end position="292"/>
    </location>
</feature>
<feature type="transmembrane region" description="Helical" evidence="8">
    <location>
        <begin position="181"/>
        <end position="199"/>
    </location>
</feature>
<feature type="transmembrane region" description="Helical" evidence="8">
    <location>
        <begin position="386"/>
        <end position="404"/>
    </location>
</feature>
<gene>
    <name evidence="9" type="ORF">DEM27_17920</name>
</gene>
<dbReference type="InterPro" id="IPR000522">
    <property type="entry name" value="ABC_transptr_permease_BtuC"/>
</dbReference>
<keyword evidence="4" id="KW-1003">Cell membrane</keyword>
<evidence type="ECO:0000256" key="4">
    <source>
        <dbReference type="ARBA" id="ARBA00022475"/>
    </source>
</evidence>
<evidence type="ECO:0000256" key="6">
    <source>
        <dbReference type="ARBA" id="ARBA00022989"/>
    </source>
</evidence>
<dbReference type="AlphaFoldDB" id="A0A2U2DND6"/>
<dbReference type="GO" id="GO:0005886">
    <property type="term" value="C:plasma membrane"/>
    <property type="evidence" value="ECO:0007669"/>
    <property type="project" value="UniProtKB-SubCell"/>
</dbReference>
<keyword evidence="10" id="KW-1185">Reference proteome</keyword>
<organism evidence="9 10">
    <name type="scientific">Metarhizobium album</name>
    <dbReference type="NCBI Taxonomy" id="2182425"/>
    <lineage>
        <taxon>Bacteria</taxon>
        <taxon>Pseudomonadati</taxon>
        <taxon>Pseudomonadota</taxon>
        <taxon>Alphaproteobacteria</taxon>
        <taxon>Hyphomicrobiales</taxon>
        <taxon>Rhizobiaceae</taxon>
        <taxon>Metarhizobium</taxon>
    </lineage>
</organism>
<evidence type="ECO:0000256" key="8">
    <source>
        <dbReference type="SAM" id="Phobius"/>
    </source>
</evidence>
<dbReference type="EMBL" id="QFBC01000008">
    <property type="protein sequence ID" value="PWE54828.1"/>
    <property type="molecule type" value="Genomic_DNA"/>
</dbReference>
<evidence type="ECO:0000313" key="9">
    <source>
        <dbReference type="EMBL" id="PWE54828.1"/>
    </source>
</evidence>
<keyword evidence="7 8" id="KW-0472">Membrane</keyword>
<keyword evidence="6 8" id="KW-1133">Transmembrane helix</keyword>
<feature type="transmembrane region" description="Helical" evidence="8">
    <location>
        <begin position="441"/>
        <end position="463"/>
    </location>
</feature>
<dbReference type="PANTHER" id="PTHR30472:SF37">
    <property type="entry name" value="FE(3+) DICITRATE TRANSPORT SYSTEM PERMEASE PROTEIN FECD-RELATED"/>
    <property type="match status" value="1"/>
</dbReference>
<sequence length="650" mass="67041">MGVPYFPNRRSMANPAIVFLGITTGTMLLTTGLSPVVGDVPAETLRIAYSVLPRAAISLVAGAVLALSGMLYQQLLRNPLAEPATLGVTAGSHLALVGASLFLPVLLDGGRLWVAGIGGIAATGTVALVVGRRQLEPVTLIVAGMLISLFCSGLTSALTIFNHEYLSDIYVWQSGNLRQMGWHNTAILLTVLSGCWFFAWLLRRPLAAAALGDEILSVIGVNVFLLRTTVLFLATLLGVAAVSTVGVIAFLGFLAPALARLCGARTVPALLLWAPLQGAALLFLADAAVQRLPLGGEVPTGTALAIIGAPFLTLLLWRRSGFAGRPTQLTIPSGRRAGWPLTAGSIAFAAITLLAVTLIGRSTDGSYGLGGAIDPGVIWQMRTPRTMAVLAAGSVLAIGGVILQRATGNDMASPEILGISSAAALGVLCMLLFFPELPWNVAQYGAAIGACLASAVIMGMCLYGVEPLRLLLSGMALTIICSGLMAFFLAGGDPRASVIISWLSGSTYNATVAGAAAGLATSFVLMVLALGLSRIIGVLPLGDAVANGIGMPVARSRMLVFLLAAMATACGTMLIGPLTFIGLVAPHLARRLGSSGPRQEFLVAAALGATTLMLADWIGRNIIHPWQLPAGIVAAIISGPFVLLLLRRAG</sequence>
<protein>
    <submittedName>
        <fullName evidence="9">Fe(3+)-hydroxamate ABC transporter permease FhuB</fullName>
    </submittedName>
</protein>
<feature type="transmembrane region" description="Helical" evidence="8">
    <location>
        <begin position="416"/>
        <end position="435"/>
    </location>
</feature>
<feature type="transmembrane region" description="Helical" evidence="8">
    <location>
        <begin position="138"/>
        <end position="161"/>
    </location>
</feature>
<feature type="transmembrane region" description="Helical" evidence="8">
    <location>
        <begin position="112"/>
        <end position="131"/>
    </location>
</feature>
<evidence type="ECO:0000256" key="3">
    <source>
        <dbReference type="ARBA" id="ARBA00022448"/>
    </source>
</evidence>
<feature type="transmembrane region" description="Helical" evidence="8">
    <location>
        <begin position="84"/>
        <end position="106"/>
    </location>
</feature>
<keyword evidence="5 8" id="KW-0812">Transmembrane</keyword>
<feature type="transmembrane region" description="Helical" evidence="8">
    <location>
        <begin position="298"/>
        <end position="317"/>
    </location>
</feature>
<evidence type="ECO:0000256" key="2">
    <source>
        <dbReference type="ARBA" id="ARBA00007935"/>
    </source>
</evidence>
<reference evidence="9 10" key="1">
    <citation type="submission" date="2018-05" db="EMBL/GenBank/DDBJ databases">
        <title>The draft genome of strain NS-104.</title>
        <authorList>
            <person name="Hang P."/>
            <person name="Jiang J."/>
        </authorList>
    </citation>
    <scope>NUCLEOTIDE SEQUENCE [LARGE SCALE GENOMIC DNA]</scope>
    <source>
        <strain evidence="9 10">NS-104</strain>
    </source>
</reference>
<evidence type="ECO:0000256" key="5">
    <source>
        <dbReference type="ARBA" id="ARBA00022692"/>
    </source>
</evidence>
<feature type="transmembrane region" description="Helical" evidence="8">
    <location>
        <begin position="231"/>
        <end position="258"/>
    </location>
</feature>
<comment type="subcellular location">
    <subcellularLocation>
        <location evidence="1">Cell membrane</location>
        <topology evidence="1">Multi-pass membrane protein</topology>
    </subcellularLocation>
</comment>
<dbReference type="OrthoDB" id="9811721at2"/>
<dbReference type="InterPro" id="IPR037294">
    <property type="entry name" value="ABC_BtuC-like"/>
</dbReference>
<dbReference type="SUPFAM" id="SSF81345">
    <property type="entry name" value="ABC transporter involved in vitamin B12 uptake, BtuC"/>
    <property type="match status" value="2"/>
</dbReference>
<keyword evidence="3" id="KW-0813">Transport</keyword>
<dbReference type="Pfam" id="PF01032">
    <property type="entry name" value="FecCD"/>
    <property type="match status" value="2"/>
</dbReference>
<evidence type="ECO:0000256" key="7">
    <source>
        <dbReference type="ARBA" id="ARBA00023136"/>
    </source>
</evidence>
<evidence type="ECO:0000256" key="1">
    <source>
        <dbReference type="ARBA" id="ARBA00004651"/>
    </source>
</evidence>
<feature type="transmembrane region" description="Helical" evidence="8">
    <location>
        <begin position="51"/>
        <end position="72"/>
    </location>
</feature>
<evidence type="ECO:0000313" key="10">
    <source>
        <dbReference type="Proteomes" id="UP000245252"/>
    </source>
</evidence>
<dbReference type="NCBIfam" id="NF007866">
    <property type="entry name" value="PRK10577.1-2"/>
    <property type="match status" value="1"/>
</dbReference>
<dbReference type="CDD" id="cd06550">
    <property type="entry name" value="TM_ABC_iron-siderophores_like"/>
    <property type="match status" value="2"/>
</dbReference>
<feature type="transmembrane region" description="Helical" evidence="8">
    <location>
        <begin position="12"/>
        <end position="31"/>
    </location>
</feature>
<feature type="transmembrane region" description="Helical" evidence="8">
    <location>
        <begin position="626"/>
        <end position="646"/>
    </location>
</feature>
<feature type="transmembrane region" description="Helical" evidence="8">
    <location>
        <begin position="510"/>
        <end position="528"/>
    </location>
</feature>
<comment type="caution">
    <text evidence="9">The sequence shown here is derived from an EMBL/GenBank/DDBJ whole genome shotgun (WGS) entry which is preliminary data.</text>
</comment>
<accession>A0A2U2DND6</accession>
<comment type="similarity">
    <text evidence="2">Belongs to the binding-protein-dependent transport system permease family. FecCD subfamily.</text>
</comment>
<dbReference type="Proteomes" id="UP000245252">
    <property type="component" value="Unassembled WGS sequence"/>
</dbReference>
<proteinExistence type="inferred from homology"/>